<organism evidence="3 4">
    <name type="scientific">Sulfitobacter pacificus</name>
    <dbReference type="NCBI Taxonomy" id="1499314"/>
    <lineage>
        <taxon>Bacteria</taxon>
        <taxon>Pseudomonadati</taxon>
        <taxon>Pseudomonadota</taxon>
        <taxon>Alphaproteobacteria</taxon>
        <taxon>Rhodobacterales</taxon>
        <taxon>Roseobacteraceae</taxon>
        <taxon>Sulfitobacter</taxon>
    </lineage>
</organism>
<dbReference type="PANTHER" id="PTHR47396:SF1">
    <property type="entry name" value="ATP-DEPENDENT HELICASE IRC3-RELATED"/>
    <property type="match status" value="1"/>
</dbReference>
<dbReference type="InterPro" id="IPR006935">
    <property type="entry name" value="Helicase/UvrB_N"/>
</dbReference>
<evidence type="ECO:0000259" key="2">
    <source>
        <dbReference type="Pfam" id="PF04851"/>
    </source>
</evidence>
<evidence type="ECO:0000256" key="1">
    <source>
        <dbReference type="SAM" id="MobiDB-lite"/>
    </source>
</evidence>
<name>A0ABQ5VGQ5_9RHOB</name>
<dbReference type="PANTHER" id="PTHR47396">
    <property type="entry name" value="TYPE I RESTRICTION ENZYME ECOKI R PROTEIN"/>
    <property type="match status" value="1"/>
</dbReference>
<feature type="compositionally biased region" description="Basic and acidic residues" evidence="1">
    <location>
        <begin position="9"/>
        <end position="21"/>
    </location>
</feature>
<dbReference type="Proteomes" id="UP001161388">
    <property type="component" value="Unassembled WGS sequence"/>
</dbReference>
<dbReference type="Gene3D" id="3.90.1570.30">
    <property type="match status" value="1"/>
</dbReference>
<proteinExistence type="predicted"/>
<dbReference type="InterPro" id="IPR027417">
    <property type="entry name" value="P-loop_NTPase"/>
</dbReference>
<keyword evidence="4" id="KW-1185">Reference proteome</keyword>
<comment type="caution">
    <text evidence="3">The sequence shown here is derived from an EMBL/GenBank/DDBJ whole genome shotgun (WGS) entry which is preliminary data.</text>
</comment>
<dbReference type="Pfam" id="PF04851">
    <property type="entry name" value="ResIII"/>
    <property type="match status" value="1"/>
</dbReference>
<dbReference type="Gene3D" id="3.40.50.300">
    <property type="entry name" value="P-loop containing nucleotide triphosphate hydrolases"/>
    <property type="match status" value="1"/>
</dbReference>
<feature type="region of interest" description="Disordered" evidence="1">
    <location>
        <begin position="1"/>
        <end position="39"/>
    </location>
</feature>
<gene>
    <name evidence="3" type="ORF">GCM10007927_10540</name>
</gene>
<reference evidence="3" key="1">
    <citation type="journal article" date="2014" name="Int. J. Syst. Evol. Microbiol.">
        <title>Complete genome of a new Firmicutes species belonging to the dominant human colonic microbiota ('Ruminococcus bicirculans') reveals two chromosomes and a selective capacity to utilize plant glucans.</title>
        <authorList>
            <consortium name="NISC Comparative Sequencing Program"/>
            <person name="Wegmann U."/>
            <person name="Louis P."/>
            <person name="Goesmann A."/>
            <person name="Henrissat B."/>
            <person name="Duncan S.H."/>
            <person name="Flint H.J."/>
        </authorList>
    </citation>
    <scope>NUCLEOTIDE SEQUENCE</scope>
    <source>
        <strain evidence="3">NBRC 109915</strain>
    </source>
</reference>
<feature type="domain" description="Helicase/UvrB N-terminal" evidence="2">
    <location>
        <begin position="163"/>
        <end position="212"/>
    </location>
</feature>
<dbReference type="EMBL" id="BSNL01000001">
    <property type="protein sequence ID" value="GLQ26251.1"/>
    <property type="molecule type" value="Genomic_DNA"/>
</dbReference>
<accession>A0ABQ5VGQ5</accession>
<sequence length="248" mass="27715">MVDPAPRPNETEADTRADRIDPALMAQGWTGPDKTDGARVSREEMLWPGRIMSGGAQNAPKPADYVLRMKGHVLAVMEAKKATLPHTEGRGQAYDYATRIGARFAYCTNGLRYHEIDMHTGAEQEVDAVPTPTALWDRCYPTGNAWRDRFGQVAFETAGGKWQPRYYQAAAVNAVLEAMSKGDRRILLTLATGTGKTSIAFQIAWKLFQSRWSLTAEPTRRPASCSSPTATSWQIRRIIRFPRLSRMR</sequence>
<reference evidence="3" key="2">
    <citation type="submission" date="2023-01" db="EMBL/GenBank/DDBJ databases">
        <title>Draft genome sequence of Sulfitobacter pacificus strain NBRC 109915.</title>
        <authorList>
            <person name="Sun Q."/>
            <person name="Mori K."/>
        </authorList>
    </citation>
    <scope>NUCLEOTIDE SEQUENCE</scope>
    <source>
        <strain evidence="3">NBRC 109915</strain>
    </source>
</reference>
<protein>
    <recommendedName>
        <fullName evidence="2">Helicase/UvrB N-terminal domain-containing protein</fullName>
    </recommendedName>
</protein>
<evidence type="ECO:0000313" key="3">
    <source>
        <dbReference type="EMBL" id="GLQ26251.1"/>
    </source>
</evidence>
<dbReference type="SUPFAM" id="SSF52540">
    <property type="entry name" value="P-loop containing nucleoside triphosphate hydrolases"/>
    <property type="match status" value="1"/>
</dbReference>
<dbReference type="InterPro" id="IPR050742">
    <property type="entry name" value="Helicase_Restrict-Modif_Enz"/>
</dbReference>
<evidence type="ECO:0000313" key="4">
    <source>
        <dbReference type="Proteomes" id="UP001161388"/>
    </source>
</evidence>